<dbReference type="PROSITE" id="PS50977">
    <property type="entry name" value="HTH_TETR_2"/>
    <property type="match status" value="1"/>
</dbReference>
<dbReference type="InterPro" id="IPR001647">
    <property type="entry name" value="HTH_TetR"/>
</dbReference>
<dbReference type="Gene3D" id="1.10.357.10">
    <property type="entry name" value="Tetracycline Repressor, domain 2"/>
    <property type="match status" value="1"/>
</dbReference>
<dbReference type="Proteomes" id="UP001550535">
    <property type="component" value="Unassembled WGS sequence"/>
</dbReference>
<reference evidence="7 8" key="1">
    <citation type="submission" date="2024-06" db="EMBL/GenBank/DDBJ databases">
        <title>The Natural Products Discovery Center: Release of the First 8490 Sequenced Strains for Exploring Actinobacteria Biosynthetic Diversity.</title>
        <authorList>
            <person name="Kalkreuter E."/>
            <person name="Kautsar S.A."/>
            <person name="Yang D."/>
            <person name="Bader C.D."/>
            <person name="Teijaro C.N."/>
            <person name="Fluegel L."/>
            <person name="Davis C.M."/>
            <person name="Simpson J.R."/>
            <person name="Lauterbach L."/>
            <person name="Steele A.D."/>
            <person name="Gui C."/>
            <person name="Meng S."/>
            <person name="Li G."/>
            <person name="Viehrig K."/>
            <person name="Ye F."/>
            <person name="Su P."/>
            <person name="Kiefer A.F."/>
            <person name="Nichols A."/>
            <person name="Cepeda A.J."/>
            <person name="Yan W."/>
            <person name="Fan B."/>
            <person name="Jiang Y."/>
            <person name="Adhikari A."/>
            <person name="Zheng C.-J."/>
            <person name="Schuster L."/>
            <person name="Cowan T.M."/>
            <person name="Smanski M.J."/>
            <person name="Chevrette M.G."/>
            <person name="De Carvalho L.P.S."/>
            <person name="Shen B."/>
        </authorList>
    </citation>
    <scope>NUCLEOTIDE SEQUENCE [LARGE SCALE GENOMIC DNA]</scope>
    <source>
        <strain evidence="7 8">NPDC019434</strain>
    </source>
</reference>
<dbReference type="InterPro" id="IPR004111">
    <property type="entry name" value="Repressor_TetR_C"/>
</dbReference>
<evidence type="ECO:0000313" key="7">
    <source>
        <dbReference type="EMBL" id="MEU2125101.1"/>
    </source>
</evidence>
<feature type="domain" description="HTH tetR-type" evidence="6">
    <location>
        <begin position="16"/>
        <end position="76"/>
    </location>
</feature>
<dbReference type="InterPro" id="IPR009057">
    <property type="entry name" value="Homeodomain-like_sf"/>
</dbReference>
<keyword evidence="4" id="KW-0804">Transcription</keyword>
<evidence type="ECO:0000256" key="2">
    <source>
        <dbReference type="ARBA" id="ARBA00023015"/>
    </source>
</evidence>
<evidence type="ECO:0000313" key="8">
    <source>
        <dbReference type="Proteomes" id="UP001550535"/>
    </source>
</evidence>
<name>A0ABV2XGS2_9NOCA</name>
<dbReference type="InterPro" id="IPR050109">
    <property type="entry name" value="HTH-type_TetR-like_transc_reg"/>
</dbReference>
<proteinExistence type="predicted"/>
<keyword evidence="2" id="KW-0805">Transcription regulation</keyword>
<dbReference type="PANTHER" id="PTHR30055:SF151">
    <property type="entry name" value="TRANSCRIPTIONAL REGULATORY PROTEIN"/>
    <property type="match status" value="1"/>
</dbReference>
<dbReference type="SUPFAM" id="SSF46689">
    <property type="entry name" value="Homeodomain-like"/>
    <property type="match status" value="1"/>
</dbReference>
<keyword evidence="1" id="KW-0678">Repressor</keyword>
<dbReference type="SUPFAM" id="SSF48498">
    <property type="entry name" value="Tetracyclin repressor-like, C-terminal domain"/>
    <property type="match status" value="1"/>
</dbReference>
<keyword evidence="8" id="KW-1185">Reference proteome</keyword>
<protein>
    <submittedName>
        <fullName evidence="7">TetR/AcrR family transcriptional regulator</fullName>
    </submittedName>
</protein>
<dbReference type="EMBL" id="JBEYBR010000076">
    <property type="protein sequence ID" value="MEU2125101.1"/>
    <property type="molecule type" value="Genomic_DNA"/>
</dbReference>
<evidence type="ECO:0000256" key="1">
    <source>
        <dbReference type="ARBA" id="ARBA00022491"/>
    </source>
</evidence>
<evidence type="ECO:0000256" key="3">
    <source>
        <dbReference type="ARBA" id="ARBA00023125"/>
    </source>
</evidence>
<keyword evidence="3 5" id="KW-0238">DNA-binding</keyword>
<evidence type="ECO:0000259" key="6">
    <source>
        <dbReference type="PROSITE" id="PS50977"/>
    </source>
</evidence>
<organism evidence="7 8">
    <name type="scientific">Nocardia niwae</name>
    <dbReference type="NCBI Taxonomy" id="626084"/>
    <lineage>
        <taxon>Bacteria</taxon>
        <taxon>Bacillati</taxon>
        <taxon>Actinomycetota</taxon>
        <taxon>Actinomycetes</taxon>
        <taxon>Mycobacteriales</taxon>
        <taxon>Nocardiaceae</taxon>
        <taxon>Nocardia</taxon>
    </lineage>
</organism>
<dbReference type="InterPro" id="IPR036271">
    <property type="entry name" value="Tet_transcr_reg_TetR-rel_C_sf"/>
</dbReference>
<evidence type="ECO:0000256" key="5">
    <source>
        <dbReference type="PROSITE-ProRule" id="PRU00335"/>
    </source>
</evidence>
<comment type="caution">
    <text evidence="7">The sequence shown here is derived from an EMBL/GenBank/DDBJ whole genome shotgun (WGS) entry which is preliminary data.</text>
</comment>
<dbReference type="PANTHER" id="PTHR30055">
    <property type="entry name" value="HTH-TYPE TRANSCRIPTIONAL REGULATOR RUTR"/>
    <property type="match status" value="1"/>
</dbReference>
<gene>
    <name evidence="7" type="ORF">ABZ507_25150</name>
</gene>
<dbReference type="InterPro" id="IPR003012">
    <property type="entry name" value="Tet_transcr_reg_TetR"/>
</dbReference>
<dbReference type="RefSeq" id="WP_063021291.1">
    <property type="nucleotide sequence ID" value="NZ_JBEYBM010000015.1"/>
</dbReference>
<evidence type="ECO:0000256" key="4">
    <source>
        <dbReference type="ARBA" id="ARBA00023163"/>
    </source>
</evidence>
<dbReference type="Pfam" id="PF00440">
    <property type="entry name" value="TetR_N"/>
    <property type="match status" value="1"/>
</dbReference>
<dbReference type="PRINTS" id="PR00400">
    <property type="entry name" value="TETREPRESSOR"/>
</dbReference>
<feature type="DNA-binding region" description="H-T-H motif" evidence="5">
    <location>
        <begin position="39"/>
        <end position="58"/>
    </location>
</feature>
<sequence length="220" mass="24059">MPSSSSQSQRTGRPARISRAEIVASANSVIGAEGVEKLTMRRLAAELGCTPMALYHHVRDKEDLLRLLLNDYAEQVVWPDLPEDPRQRVRVAARAMRDALAARPWVVEILAADDLLGVSALWVTESIVDGFVAGGLPVDRAVHAYRAIWQYTAGNLIVRARSARRAGEDRPTFRAQVFADLDPETYPRLAALGPGYVSLAAQDTYDLGLDALIDGLLRSA</sequence>
<accession>A0ABV2XGS2</accession>
<dbReference type="Pfam" id="PF02909">
    <property type="entry name" value="TetR_C_1"/>
    <property type="match status" value="1"/>
</dbReference>